<dbReference type="Proteomes" id="UP000677054">
    <property type="component" value="Unassembled WGS sequence"/>
</dbReference>
<dbReference type="InterPro" id="IPR000584">
    <property type="entry name" value="VDCC_L_bsu"/>
</dbReference>
<dbReference type="SUPFAM" id="SSF52540">
    <property type="entry name" value="P-loop containing nucleoside triphosphate hydrolases"/>
    <property type="match status" value="1"/>
</dbReference>
<gene>
    <name evidence="1" type="ORF">DSTB1V02_LOCUS15280</name>
</gene>
<dbReference type="AlphaFoldDB" id="A0A7R9FUK2"/>
<dbReference type="InterPro" id="IPR027417">
    <property type="entry name" value="P-loop_NTPase"/>
</dbReference>
<organism evidence="1">
    <name type="scientific">Darwinula stevensoni</name>
    <dbReference type="NCBI Taxonomy" id="69355"/>
    <lineage>
        <taxon>Eukaryota</taxon>
        <taxon>Metazoa</taxon>
        <taxon>Ecdysozoa</taxon>
        <taxon>Arthropoda</taxon>
        <taxon>Crustacea</taxon>
        <taxon>Oligostraca</taxon>
        <taxon>Ostracoda</taxon>
        <taxon>Podocopa</taxon>
        <taxon>Podocopida</taxon>
        <taxon>Darwinulocopina</taxon>
        <taxon>Darwinuloidea</taxon>
        <taxon>Darwinulidae</taxon>
        <taxon>Darwinula</taxon>
    </lineage>
</organism>
<proteinExistence type="predicted"/>
<reference evidence="1" key="1">
    <citation type="submission" date="2020-11" db="EMBL/GenBank/DDBJ databases">
        <authorList>
            <person name="Tran Van P."/>
        </authorList>
    </citation>
    <scope>NUCLEOTIDE SEQUENCE</scope>
</reference>
<dbReference type="Gene3D" id="3.40.50.300">
    <property type="entry name" value="P-loop containing nucleotide triphosphate hydrolases"/>
    <property type="match status" value="1"/>
</dbReference>
<feature type="non-terminal residue" evidence="1">
    <location>
        <position position="1"/>
    </location>
</feature>
<evidence type="ECO:0000313" key="1">
    <source>
        <dbReference type="EMBL" id="CAD7255535.1"/>
    </source>
</evidence>
<sequence>MRPVVLVGPSLRGYDVTDMMQKAVVDFLGHHFRDRLKPEKVEVDVSTLPRKAGAQGRVGLLSGGRSRAKLRQQGTDIFEKAQNTQARTSSPLVFLFSHPVPSKGNGET</sequence>
<dbReference type="PANTHER" id="PTHR11824">
    <property type="entry name" value="VOLTAGE-DEPENDENT CALCIUM CHANNEL BETA SUBUNIT"/>
    <property type="match status" value="1"/>
</dbReference>
<protein>
    <submittedName>
        <fullName evidence="1">Uncharacterized protein</fullName>
    </submittedName>
</protein>
<dbReference type="GO" id="GO:0005245">
    <property type="term" value="F:voltage-gated calcium channel activity"/>
    <property type="evidence" value="ECO:0007669"/>
    <property type="project" value="InterPro"/>
</dbReference>
<dbReference type="EMBL" id="LR931897">
    <property type="protein sequence ID" value="CAD7255535.1"/>
    <property type="molecule type" value="Genomic_DNA"/>
</dbReference>
<keyword evidence="2" id="KW-1185">Reference proteome</keyword>
<name>A0A7R9FUK2_9CRUS</name>
<dbReference type="PRINTS" id="PR01626">
    <property type="entry name" value="LCACHANNELB"/>
</dbReference>
<evidence type="ECO:0000313" key="2">
    <source>
        <dbReference type="Proteomes" id="UP000677054"/>
    </source>
</evidence>
<dbReference type="GO" id="GO:0005891">
    <property type="term" value="C:voltage-gated calcium channel complex"/>
    <property type="evidence" value="ECO:0007669"/>
    <property type="project" value="InterPro"/>
</dbReference>
<dbReference type="OrthoDB" id="5962384at2759"/>
<accession>A0A7R9FUK2</accession>
<dbReference type="EMBL" id="CAJPEV010032379">
    <property type="protein sequence ID" value="CAG0909305.1"/>
    <property type="molecule type" value="Genomic_DNA"/>
</dbReference>